<evidence type="ECO:0000259" key="8">
    <source>
        <dbReference type="Pfam" id="PF09335"/>
    </source>
</evidence>
<comment type="subcellular location">
    <subcellularLocation>
        <location evidence="1">Cell membrane</location>
        <topology evidence="1">Multi-pass membrane protein</topology>
    </subcellularLocation>
</comment>
<evidence type="ECO:0000256" key="1">
    <source>
        <dbReference type="ARBA" id="ARBA00004651"/>
    </source>
</evidence>
<evidence type="ECO:0000256" key="7">
    <source>
        <dbReference type="SAM" id="Phobius"/>
    </source>
</evidence>
<dbReference type="RefSeq" id="WP_010025981.1">
    <property type="nucleotide sequence ID" value="NZ_AFVQ02000174.1"/>
</dbReference>
<feature type="domain" description="VTT" evidence="8">
    <location>
        <begin position="30"/>
        <end position="160"/>
    </location>
</feature>
<evidence type="ECO:0000256" key="3">
    <source>
        <dbReference type="ARBA" id="ARBA00022475"/>
    </source>
</evidence>
<protein>
    <submittedName>
        <fullName evidence="9">Alkaline phosphatase</fullName>
    </submittedName>
</protein>
<dbReference type="PANTHER" id="PTHR42709">
    <property type="entry name" value="ALKALINE PHOSPHATASE LIKE PROTEIN"/>
    <property type="match status" value="1"/>
</dbReference>
<accession>A0A0U1QLQ7</accession>
<feature type="transmembrane region" description="Helical" evidence="7">
    <location>
        <begin position="175"/>
        <end position="196"/>
    </location>
</feature>
<keyword evidence="4 7" id="KW-0812">Transmembrane</keyword>
<comment type="caution">
    <text evidence="9">The sequence shown here is derived from an EMBL/GenBank/DDBJ whole genome shotgun (WGS) entry which is preliminary data.</text>
</comment>
<dbReference type="Proteomes" id="UP000035553">
    <property type="component" value="Unassembled WGS sequence"/>
</dbReference>
<feature type="transmembrane region" description="Helical" evidence="7">
    <location>
        <begin position="50"/>
        <end position="71"/>
    </location>
</feature>
<gene>
    <name evidence="9" type="ORF">SINU_11890</name>
</gene>
<keyword evidence="6 7" id="KW-0472">Membrane</keyword>
<dbReference type="STRING" id="1069536.SINU_11890"/>
<evidence type="ECO:0000256" key="6">
    <source>
        <dbReference type="ARBA" id="ARBA00023136"/>
    </source>
</evidence>
<dbReference type="EMBL" id="AFVQ02000174">
    <property type="protein sequence ID" value="KLI01729.1"/>
    <property type="molecule type" value="Genomic_DNA"/>
</dbReference>
<keyword evidence="5 7" id="KW-1133">Transmembrane helix</keyword>
<keyword evidence="10" id="KW-1185">Reference proteome</keyword>
<keyword evidence="3" id="KW-1003">Cell membrane</keyword>
<organism evidence="9 10">
    <name type="scientific">Sporolactobacillus inulinus CASD</name>
    <dbReference type="NCBI Taxonomy" id="1069536"/>
    <lineage>
        <taxon>Bacteria</taxon>
        <taxon>Bacillati</taxon>
        <taxon>Bacillota</taxon>
        <taxon>Bacilli</taxon>
        <taxon>Bacillales</taxon>
        <taxon>Sporolactobacillaceae</taxon>
        <taxon>Sporolactobacillus</taxon>
    </lineage>
</organism>
<dbReference type="InterPro" id="IPR051311">
    <property type="entry name" value="DedA_domain"/>
</dbReference>
<comment type="similarity">
    <text evidence="2">Belongs to the DedA family.</text>
</comment>
<evidence type="ECO:0000256" key="2">
    <source>
        <dbReference type="ARBA" id="ARBA00010792"/>
    </source>
</evidence>
<proteinExistence type="inferred from homology"/>
<sequence length="202" mass="22864">MQDWIVTFMEAHGYTGVFLMILLENVFPPIPSELILTFGGFMTTKARLTIPLVILFATAGSVAGAALLYAIGRIFSIDRLEQGVARWGHLLRLKPGDLTKASRRFEKHGYRAIFFCRMIPLIRSLISIPAGMARMNFLFFLIYTAAGTLIWNTLLVVLGAAFGTSWDKVVEWMDLYAHLTYVVIGVALAVLLFYWIKKRRRN</sequence>
<name>A0A0U1QLQ7_9BACL</name>
<evidence type="ECO:0000313" key="10">
    <source>
        <dbReference type="Proteomes" id="UP000035553"/>
    </source>
</evidence>
<evidence type="ECO:0000313" key="9">
    <source>
        <dbReference type="EMBL" id="KLI01729.1"/>
    </source>
</evidence>
<dbReference type="PANTHER" id="PTHR42709:SF6">
    <property type="entry name" value="UNDECAPRENYL PHOSPHATE TRANSPORTER A"/>
    <property type="match status" value="1"/>
</dbReference>
<evidence type="ECO:0000256" key="5">
    <source>
        <dbReference type="ARBA" id="ARBA00022989"/>
    </source>
</evidence>
<dbReference type="InterPro" id="IPR032816">
    <property type="entry name" value="VTT_dom"/>
</dbReference>
<feature type="transmembrane region" description="Helical" evidence="7">
    <location>
        <begin position="12"/>
        <end position="30"/>
    </location>
</feature>
<feature type="transmembrane region" description="Helical" evidence="7">
    <location>
        <begin position="137"/>
        <end position="163"/>
    </location>
</feature>
<evidence type="ECO:0000256" key="4">
    <source>
        <dbReference type="ARBA" id="ARBA00022692"/>
    </source>
</evidence>
<dbReference type="AlphaFoldDB" id="A0A0U1QLQ7"/>
<reference evidence="9 10" key="1">
    <citation type="journal article" date="2011" name="J. Bacteriol.">
        <title>Draft genome sequence of Sporolactobacillus inulinus strain CASD, an efficient D-lactic acid-producing bacterium with high-concentration lactate tolerance capability.</title>
        <authorList>
            <person name="Yu B."/>
            <person name="Su F."/>
            <person name="Wang L."/>
            <person name="Xu K."/>
            <person name="Zhao B."/>
            <person name="Xu P."/>
        </authorList>
    </citation>
    <scope>NUCLEOTIDE SEQUENCE [LARGE SCALE GENOMIC DNA]</scope>
    <source>
        <strain evidence="9 10">CASD</strain>
    </source>
</reference>
<dbReference type="Pfam" id="PF09335">
    <property type="entry name" value="VTT_dom"/>
    <property type="match status" value="1"/>
</dbReference>
<dbReference type="GO" id="GO:0005886">
    <property type="term" value="C:plasma membrane"/>
    <property type="evidence" value="ECO:0007669"/>
    <property type="project" value="UniProtKB-SubCell"/>
</dbReference>
<dbReference type="OrthoDB" id="9813426at2"/>